<proteinExistence type="predicted"/>
<accession>A0A6F8T360</accession>
<dbReference type="AlphaFoldDB" id="A0A6F8T360"/>
<name>A0A6F8T360_9GAMM</name>
<dbReference type="KEGG" id="lant:TUM19329_11990"/>
<evidence type="ECO:0000313" key="2">
    <source>
        <dbReference type="Proteomes" id="UP000502894"/>
    </source>
</evidence>
<evidence type="ECO:0000313" key="1">
    <source>
        <dbReference type="EMBL" id="BCA94838.1"/>
    </source>
</evidence>
<dbReference type="Proteomes" id="UP000502894">
    <property type="component" value="Chromosome"/>
</dbReference>
<sequence>MSAILILMHNPLNVKICEGMTGRFLQEQAIDSKILAPVDFVKPGVNQAQMPEKIAKLIAADNDIRIIFFEANLGYPGQEALNATTIEVLQYLIENCPNATFILKSQTEKAIKNAQYILQGEHVPSVKIVPAGGKMKLSEELKELIYRVFEEGSLKMTLP</sequence>
<keyword evidence="2" id="KW-1185">Reference proteome</keyword>
<dbReference type="RefSeq" id="WP_173236606.1">
    <property type="nucleotide sequence ID" value="NZ_AP022839.1"/>
</dbReference>
<gene>
    <name evidence="1" type="ORF">TUM19329_11990</name>
</gene>
<dbReference type="EMBL" id="AP022839">
    <property type="protein sequence ID" value="BCA94838.1"/>
    <property type="molecule type" value="Genomic_DNA"/>
</dbReference>
<reference evidence="1" key="1">
    <citation type="journal article" date="2020" name="Microbiol. Resour. Announc.">
        <title>Complete Genome Sequence of Novel Psychrotolerant Legionella Strain TUM19329, Isolated from Antarctic Lake Sediment.</title>
        <authorList>
            <person name="Shimada S."/>
            <person name="Nakai R."/>
            <person name="Aoki K."/>
            <person name="Shimoeda N."/>
            <person name="Ohno G."/>
            <person name="Miyazaki Y."/>
            <person name="Kudoh S."/>
            <person name="Imura S."/>
            <person name="Watanabe K."/>
            <person name="Ishii Y."/>
            <person name="Tateda K."/>
        </authorList>
    </citation>
    <scope>NUCLEOTIDE SEQUENCE [LARGE SCALE GENOMIC DNA]</scope>
    <source>
        <strain evidence="1">TUM19329</strain>
    </source>
</reference>
<protein>
    <submittedName>
        <fullName evidence="1">Uncharacterized protein</fullName>
    </submittedName>
</protein>
<organism evidence="1 2">
    <name type="scientific">Legionella antarctica</name>
    <dbReference type="NCBI Taxonomy" id="2708020"/>
    <lineage>
        <taxon>Bacteria</taxon>
        <taxon>Pseudomonadati</taxon>
        <taxon>Pseudomonadota</taxon>
        <taxon>Gammaproteobacteria</taxon>
        <taxon>Legionellales</taxon>
        <taxon>Legionellaceae</taxon>
        <taxon>Legionella</taxon>
    </lineage>
</organism>